<feature type="domain" description="Isochorismatase-like" evidence="8">
    <location>
        <begin position="3"/>
        <end position="182"/>
    </location>
</feature>
<dbReference type="GO" id="GO:0019363">
    <property type="term" value="P:pyridine nucleotide biosynthetic process"/>
    <property type="evidence" value="ECO:0007669"/>
    <property type="project" value="UniProtKB-KW"/>
</dbReference>
<evidence type="ECO:0000259" key="8">
    <source>
        <dbReference type="Pfam" id="PF00857"/>
    </source>
</evidence>
<dbReference type="PANTHER" id="PTHR11080:SF2">
    <property type="entry name" value="LD05707P"/>
    <property type="match status" value="1"/>
</dbReference>
<reference evidence="9 10" key="4">
    <citation type="journal article" date="2020" name="PLoS ONE">
        <title>Taxonomic classification of strain PO100/5 shows a broader geographic distribution and genetic markers of the recently described Corynebacterium silvaticum.</title>
        <authorList>
            <person name="Viana M.V.C."/>
            <person name="Profeta R."/>
            <person name="da Silva A.L."/>
            <person name="Hurtado R."/>
            <person name="Cerqueira J.C."/>
            <person name="Ribeiro B.F.S."/>
            <person name="Almeida M.O."/>
            <person name="Morais-Rodrigues F."/>
            <person name="Soares S.C."/>
            <person name="Oliveira M."/>
            <person name="Tavares L."/>
            <person name="Figueiredo H."/>
            <person name="Wattam A.R."/>
            <person name="Barh D."/>
            <person name="Ghosh P."/>
            <person name="Silva A."/>
            <person name="Azevedo V."/>
        </authorList>
    </citation>
    <scope>NUCLEOTIDE SEQUENCE [LARGE SCALE GENOMIC DNA]</scope>
    <source>
        <strain evidence="9 10">PO100/5</strain>
    </source>
</reference>
<evidence type="ECO:0000256" key="2">
    <source>
        <dbReference type="ARBA" id="ARBA00022642"/>
    </source>
</evidence>
<reference evidence="9 10" key="1">
    <citation type="journal article" date="2014" name="BMC Vet. Res.">
        <title>First report of Corynebacterium pseudotuberculosis from caseous lymphadenitis lesions in Black Alentejano pig (Sus scrofa domesticus).</title>
        <authorList>
            <person name="Oliveira M."/>
            <person name="Barroco C."/>
            <person name="Mottola C."/>
            <person name="Santos R."/>
            <person name="Lemsaddek A."/>
            <person name="Tavares L."/>
            <person name="Semedo-Lemsaddek T."/>
        </authorList>
    </citation>
    <scope>NUCLEOTIDE SEQUENCE [LARGE SCALE GENOMIC DNA]</scope>
    <source>
        <strain evidence="9 10">PO100/5</strain>
    </source>
</reference>
<dbReference type="AlphaFoldDB" id="A0A7Y4PAA3"/>
<dbReference type="Proteomes" id="UP000195652">
    <property type="component" value="Chromosome"/>
</dbReference>
<accession>A0A7Y4PAA3</accession>
<evidence type="ECO:0000256" key="4">
    <source>
        <dbReference type="ARBA" id="ARBA00022801"/>
    </source>
</evidence>
<gene>
    <name evidence="9" type="ORF">CBE74_09335</name>
</gene>
<evidence type="ECO:0000256" key="5">
    <source>
        <dbReference type="ARBA" id="ARBA00037900"/>
    </source>
</evidence>
<comment type="similarity">
    <text evidence="1">Belongs to the isochorismatase family.</text>
</comment>
<dbReference type="KEGG" id="csil:CBE74_09335"/>
<dbReference type="RefSeq" id="WP_087454427.1">
    <property type="nucleotide sequence ID" value="NZ_CP021417.2"/>
</dbReference>
<name>A0A7Y4PAA3_9CORY</name>
<dbReference type="OrthoDB" id="9791276at2"/>
<evidence type="ECO:0000256" key="1">
    <source>
        <dbReference type="ARBA" id="ARBA00006336"/>
    </source>
</evidence>
<keyword evidence="3" id="KW-0479">Metal-binding</keyword>
<dbReference type="EMBL" id="CP021417">
    <property type="protein sequence ID" value="ARU46632.1"/>
    <property type="molecule type" value="Genomic_DNA"/>
</dbReference>
<dbReference type="Pfam" id="PF00857">
    <property type="entry name" value="Isochorismatase"/>
    <property type="match status" value="1"/>
</dbReference>
<dbReference type="GO" id="GO:0046872">
    <property type="term" value="F:metal ion binding"/>
    <property type="evidence" value="ECO:0007669"/>
    <property type="project" value="UniProtKB-KW"/>
</dbReference>
<dbReference type="InterPro" id="IPR000868">
    <property type="entry name" value="Isochorismatase-like_dom"/>
</dbReference>
<comment type="pathway">
    <text evidence="5">Cofactor biosynthesis; nicotinate biosynthesis; nicotinate from nicotinamide: step 1/1.</text>
</comment>
<evidence type="ECO:0000313" key="9">
    <source>
        <dbReference type="EMBL" id="ARU46632.1"/>
    </source>
</evidence>
<evidence type="ECO:0000313" key="10">
    <source>
        <dbReference type="Proteomes" id="UP000195652"/>
    </source>
</evidence>
<dbReference type="EC" id="3.5.1.19" evidence="6"/>
<dbReference type="PANTHER" id="PTHR11080">
    <property type="entry name" value="PYRAZINAMIDASE/NICOTINAMIDASE"/>
    <property type="match status" value="1"/>
</dbReference>
<protein>
    <recommendedName>
        <fullName evidence="6">nicotinamidase</fullName>
        <ecNumber evidence="6">3.5.1.19</ecNumber>
    </recommendedName>
    <alternativeName>
        <fullName evidence="7">Nicotinamide deamidase</fullName>
    </alternativeName>
</protein>
<reference evidence="9 10" key="2">
    <citation type="journal article" date="2020" name="Antonie Van Leeuwenhoek">
        <title>Phylogenomic characterisation of a novel corynebacterial species pathogenic to animals.</title>
        <authorList>
            <person name="Moller J."/>
            <person name="Musella L."/>
            <person name="Melnikov V."/>
            <person name="Geissdorfer W."/>
            <person name="Burkovski A."/>
            <person name="Sangal V."/>
        </authorList>
    </citation>
    <scope>NUCLEOTIDE SEQUENCE [LARGE SCALE GENOMIC DNA]</scope>
    <source>
        <strain evidence="9 10">PO100/5</strain>
    </source>
</reference>
<proteinExistence type="inferred from homology"/>
<evidence type="ECO:0000256" key="7">
    <source>
        <dbReference type="ARBA" id="ARBA00043224"/>
    </source>
</evidence>
<keyword evidence="2" id="KW-0662">Pyridine nucleotide biosynthesis</keyword>
<dbReference type="InterPro" id="IPR052347">
    <property type="entry name" value="Isochorismatase_Nicotinamidase"/>
</dbReference>
<keyword evidence="10" id="KW-1185">Reference proteome</keyword>
<dbReference type="GeneID" id="75008441"/>
<sequence length="184" mass="20318">MRALIIVDVQNDFCPGGALETVKGAIQAQSIAEYVTLHGKKYDYIAATKDWHIDPGDHFSETPDFIDTWPIHCVANTEGADFHPLLFTMHFDEVFYKGHYSAAYSGFEGCTADGQLLGAWLQARGVREIDIAGIATDYCVQATALDGLQEGFHVTVLSHLCAAVNEDNTRAMLRRLKDHGCVLR</sequence>
<evidence type="ECO:0000256" key="6">
    <source>
        <dbReference type="ARBA" id="ARBA00039017"/>
    </source>
</evidence>
<dbReference type="Gene3D" id="3.40.50.850">
    <property type="entry name" value="Isochorismatase-like"/>
    <property type="match status" value="1"/>
</dbReference>
<organism evidence="9 10">
    <name type="scientific">Corynebacterium silvaticum</name>
    <dbReference type="NCBI Taxonomy" id="2320431"/>
    <lineage>
        <taxon>Bacteria</taxon>
        <taxon>Bacillati</taxon>
        <taxon>Actinomycetota</taxon>
        <taxon>Actinomycetes</taxon>
        <taxon>Mycobacteriales</taxon>
        <taxon>Corynebacteriaceae</taxon>
        <taxon>Corynebacterium</taxon>
    </lineage>
</organism>
<reference evidence="9 10" key="3">
    <citation type="journal article" date="2020" name="Int. J. Syst. Evol. Microbiol.">
        <title>Corynebacterium silvaticum sp. nov., a unique group of NTTB corynebacteria in wild boar and roe deer.</title>
        <authorList>
            <person name="Dangel A."/>
            <person name="Berger A."/>
            <person name="Rau J."/>
            <person name="Eisenberg T."/>
            <person name="Kampfer P."/>
            <person name="Margos G."/>
            <person name="Contzen M."/>
            <person name="Busse H.J."/>
            <person name="Konrad R."/>
            <person name="Peters M."/>
            <person name="Sting R."/>
            <person name="Sing A."/>
        </authorList>
    </citation>
    <scope>NUCLEOTIDE SEQUENCE [LARGE SCALE GENOMIC DNA]</scope>
    <source>
        <strain evidence="9 10">PO100/5</strain>
    </source>
</reference>
<dbReference type="SUPFAM" id="SSF52499">
    <property type="entry name" value="Isochorismatase-like hydrolases"/>
    <property type="match status" value="1"/>
</dbReference>
<dbReference type="InterPro" id="IPR036380">
    <property type="entry name" value="Isochorismatase-like_sf"/>
</dbReference>
<keyword evidence="4" id="KW-0378">Hydrolase</keyword>
<dbReference type="GO" id="GO:0008936">
    <property type="term" value="F:nicotinamidase activity"/>
    <property type="evidence" value="ECO:0007669"/>
    <property type="project" value="UniProtKB-EC"/>
</dbReference>
<evidence type="ECO:0000256" key="3">
    <source>
        <dbReference type="ARBA" id="ARBA00022723"/>
    </source>
</evidence>